<protein>
    <recommendedName>
        <fullName evidence="3">DUF4936 domain-containing protein</fullName>
    </recommendedName>
</protein>
<organism evidence="1 2">
    <name type="scientific">Pandoraea eparura</name>
    <dbReference type="NCBI Taxonomy" id="2508291"/>
    <lineage>
        <taxon>Bacteria</taxon>
        <taxon>Pseudomonadati</taxon>
        <taxon>Pseudomonadota</taxon>
        <taxon>Betaproteobacteria</taxon>
        <taxon>Burkholderiales</taxon>
        <taxon>Burkholderiaceae</taxon>
        <taxon>Pandoraea</taxon>
    </lineage>
</organism>
<dbReference type="Proteomes" id="UP000400981">
    <property type="component" value="Unassembled WGS sequence"/>
</dbReference>
<dbReference type="Pfam" id="PF16290">
    <property type="entry name" value="DUF4936"/>
    <property type="match status" value="1"/>
</dbReference>
<evidence type="ECO:0008006" key="3">
    <source>
        <dbReference type="Google" id="ProtNLM"/>
    </source>
</evidence>
<evidence type="ECO:0000313" key="1">
    <source>
        <dbReference type="EMBL" id="VVD92981.1"/>
    </source>
</evidence>
<dbReference type="InterPro" id="IPR032556">
    <property type="entry name" value="DUF4936"/>
</dbReference>
<sequence length="101" mass="10871">MDCYVYYRVASHNADAAHRAVAQVFALTAARFGVAGHLQWRADASAHDTAAGTATWMERYDGVDPAFVAALPRLAAESGLMAFIDGERHTECFVDTPPPCA</sequence>
<accession>A0A5E4TZI2</accession>
<name>A0A5E4TZI2_9BURK</name>
<dbReference type="AlphaFoldDB" id="A0A5E4TZI2"/>
<keyword evidence="2" id="KW-1185">Reference proteome</keyword>
<reference evidence="1 2" key="1">
    <citation type="submission" date="2019-08" db="EMBL/GenBank/DDBJ databases">
        <authorList>
            <person name="Peeters C."/>
        </authorList>
    </citation>
    <scope>NUCLEOTIDE SEQUENCE [LARGE SCALE GENOMIC DNA]</scope>
    <source>
        <strain evidence="1 2">LMG 31012</strain>
    </source>
</reference>
<dbReference type="EMBL" id="CABPSH010000003">
    <property type="protein sequence ID" value="VVD92981.1"/>
    <property type="molecule type" value="Genomic_DNA"/>
</dbReference>
<dbReference type="RefSeq" id="WP_150588935.1">
    <property type="nucleotide sequence ID" value="NZ_CABPSH010000003.1"/>
</dbReference>
<proteinExistence type="predicted"/>
<dbReference type="OrthoDB" id="8527613at2"/>
<gene>
    <name evidence="1" type="ORF">PEP31012_01696</name>
</gene>
<evidence type="ECO:0000313" key="2">
    <source>
        <dbReference type="Proteomes" id="UP000400981"/>
    </source>
</evidence>